<comment type="caution">
    <text evidence="1">The sequence shown here is derived from an EMBL/GenBank/DDBJ whole genome shotgun (WGS) entry which is preliminary data.</text>
</comment>
<accession>A0ACD3RDT7</accession>
<dbReference type="Proteomes" id="UP000793456">
    <property type="component" value="Chromosome VII"/>
</dbReference>
<evidence type="ECO:0000313" key="1">
    <source>
        <dbReference type="EMBL" id="TMS17736.1"/>
    </source>
</evidence>
<sequence>MTEHERRGRTAVLVAVDDLLCAMIAIADTVKPEAELAVHTLTNMGLEVVLMTGDNSKTARAIAAQVGIRKVFAEVLPSHKVAKVEQLQQSGKRVAMVGDGVNDSPALAMADVGIAIGTGTDVAIEAADVVLIRNDLLDVVGSIDLSKKTVKRIRINFVFALIYNLVGIPIAAGVFLPIGLVLQPWMGSAAMALSSVSVVLSSLLLKCYTKPSAEKLEARLGGNGRRQGSLSDVSVHIGMGDMRRPSPKLSLLDRIVNYSRASINSLRSDKHSLNSLVLSEPDKHSLLLQTILSRGSLPSSTLFDQPPPSLIFCHSVCSGGIKHLQRLEAGDHIQEAE</sequence>
<organism evidence="1 2">
    <name type="scientific">Larimichthys crocea</name>
    <name type="common">Large yellow croaker</name>
    <name type="synonym">Pseudosciaena crocea</name>
    <dbReference type="NCBI Taxonomy" id="215358"/>
    <lineage>
        <taxon>Eukaryota</taxon>
        <taxon>Metazoa</taxon>
        <taxon>Chordata</taxon>
        <taxon>Craniata</taxon>
        <taxon>Vertebrata</taxon>
        <taxon>Euteleostomi</taxon>
        <taxon>Actinopterygii</taxon>
        <taxon>Neopterygii</taxon>
        <taxon>Teleostei</taxon>
        <taxon>Neoteleostei</taxon>
        <taxon>Acanthomorphata</taxon>
        <taxon>Eupercaria</taxon>
        <taxon>Sciaenidae</taxon>
        <taxon>Larimichthys</taxon>
    </lineage>
</organism>
<reference evidence="1" key="1">
    <citation type="submission" date="2018-11" db="EMBL/GenBank/DDBJ databases">
        <title>The sequence and de novo assembly of Larimichthys crocea genome using PacBio and Hi-C technologies.</title>
        <authorList>
            <person name="Xu P."/>
            <person name="Chen B."/>
            <person name="Zhou Z."/>
            <person name="Ke Q."/>
            <person name="Wu Y."/>
            <person name="Bai H."/>
            <person name="Pu F."/>
        </authorList>
    </citation>
    <scope>NUCLEOTIDE SEQUENCE</scope>
    <source>
        <tissue evidence="1">Muscle</tissue>
    </source>
</reference>
<gene>
    <name evidence="1" type="ORF">E3U43_001805</name>
</gene>
<proteinExistence type="predicted"/>
<keyword evidence="2" id="KW-1185">Reference proteome</keyword>
<protein>
    <submittedName>
        <fullName evidence="1">Uncharacterized protein</fullName>
    </submittedName>
</protein>
<dbReference type="EMBL" id="CM011680">
    <property type="protein sequence ID" value="TMS17736.1"/>
    <property type="molecule type" value="Genomic_DNA"/>
</dbReference>
<name>A0ACD3RDT7_LARCR</name>
<evidence type="ECO:0000313" key="2">
    <source>
        <dbReference type="Proteomes" id="UP000793456"/>
    </source>
</evidence>